<dbReference type="Gene3D" id="3.30.70.100">
    <property type="match status" value="1"/>
</dbReference>
<evidence type="ECO:0000313" key="2">
    <source>
        <dbReference type="EMBL" id="SOE17704.1"/>
    </source>
</evidence>
<dbReference type="GO" id="GO:0071949">
    <property type="term" value="F:FAD binding"/>
    <property type="evidence" value="ECO:0007669"/>
    <property type="project" value="InterPro"/>
</dbReference>
<dbReference type="SMART" id="SM01034">
    <property type="entry name" value="BLUF"/>
    <property type="match status" value="1"/>
</dbReference>
<sequence length="150" mass="17065">MLQMLYVSGASSQMSDTDIEDILTASRRNNLRNCVTGMLLWADGVFIQVLEGEPDTVRSLYRRIQADDRHRNLMLVLEQAAGKRLFSRWSMGFKQLDANRAADRKLFQISRHTLAERITNDDSGMLLDTVVAFSRDFIADTQRPVRAISA</sequence>
<proteinExistence type="predicted"/>
<name>A0A286IEI9_9HYPH</name>
<dbReference type="InterPro" id="IPR036046">
    <property type="entry name" value="Acylphosphatase-like_dom_sf"/>
</dbReference>
<gene>
    <name evidence="2" type="ORF">SAMN05877838_2607</name>
</gene>
<dbReference type="Proteomes" id="UP000219465">
    <property type="component" value="Unassembled WGS sequence"/>
</dbReference>
<dbReference type="GO" id="GO:0009882">
    <property type="term" value="F:blue light photoreceptor activity"/>
    <property type="evidence" value="ECO:0007669"/>
    <property type="project" value="InterPro"/>
</dbReference>
<dbReference type="Pfam" id="PF04940">
    <property type="entry name" value="BLUF"/>
    <property type="match status" value="1"/>
</dbReference>
<evidence type="ECO:0000313" key="3">
    <source>
        <dbReference type="Proteomes" id="UP000219465"/>
    </source>
</evidence>
<dbReference type="PROSITE" id="PS50925">
    <property type="entry name" value="BLUF"/>
    <property type="match status" value="1"/>
</dbReference>
<dbReference type="SUPFAM" id="SSF54975">
    <property type="entry name" value="Acylphosphatase/BLUF domain-like"/>
    <property type="match status" value="1"/>
</dbReference>
<reference evidence="3" key="1">
    <citation type="submission" date="2017-08" db="EMBL/GenBank/DDBJ databases">
        <authorList>
            <person name="Varghese N."/>
            <person name="Submissions S."/>
        </authorList>
    </citation>
    <scope>NUCLEOTIDE SEQUENCE [LARGE SCALE GENOMIC DNA]</scope>
    <source>
        <strain evidence="3">KCTC 23107</strain>
    </source>
</reference>
<dbReference type="InterPro" id="IPR007024">
    <property type="entry name" value="BLUF_domain"/>
</dbReference>
<feature type="domain" description="BLUF" evidence="1">
    <location>
        <begin position="1"/>
        <end position="92"/>
    </location>
</feature>
<dbReference type="AlphaFoldDB" id="A0A286IEI9"/>
<accession>A0A286IEI9</accession>
<dbReference type="EMBL" id="OCPC01000003">
    <property type="protein sequence ID" value="SOE17704.1"/>
    <property type="molecule type" value="Genomic_DNA"/>
</dbReference>
<keyword evidence="3" id="KW-1185">Reference proteome</keyword>
<protein>
    <submittedName>
        <fullName evidence="2">FAD-dependent sensor of blue light</fullName>
    </submittedName>
</protein>
<organism evidence="2 3">
    <name type="scientific">Hoeflea halophila</name>
    <dbReference type="NCBI Taxonomy" id="714899"/>
    <lineage>
        <taxon>Bacteria</taxon>
        <taxon>Pseudomonadati</taxon>
        <taxon>Pseudomonadota</taxon>
        <taxon>Alphaproteobacteria</taxon>
        <taxon>Hyphomicrobiales</taxon>
        <taxon>Rhizobiaceae</taxon>
        <taxon>Hoeflea</taxon>
    </lineage>
</organism>
<evidence type="ECO:0000259" key="1">
    <source>
        <dbReference type="PROSITE" id="PS50925"/>
    </source>
</evidence>